<organism evidence="2 3">
    <name type="scientific">Morganella phage vB_MmoM_MP1</name>
    <dbReference type="NCBI Taxonomy" id="1852628"/>
    <lineage>
        <taxon>Viruses</taxon>
        <taxon>Duplodnaviria</taxon>
        <taxon>Heunggongvirae</taxon>
        <taxon>Uroviricota</taxon>
        <taxon>Caudoviricetes</taxon>
        <taxon>Pantevenvirales</taxon>
        <taxon>Straboviridae</taxon>
        <taxon>Gualtarvirus</taxon>
        <taxon>Gualtarvirus mp1</taxon>
    </lineage>
</organism>
<dbReference type="OrthoDB" id="16078at10239"/>
<sequence>MIPRIADTVYAVKFIRLMQKPFSEWSAYKHSIIDDKGNLIKLPKTQEEKKAYTPFHASIRAMKRIMNTVPGLNTMATMATSWSAVASRYGLNEHEKEIFDALPLFEEMVAGDSSGDSTAIASGETSGAITNKGPDVMGKRKKKKDDKV</sequence>
<dbReference type="Proteomes" id="UP000203816">
    <property type="component" value="Segment"/>
</dbReference>
<accession>A0A192YCB6</accession>
<gene>
    <name evidence="2" type="ORF">MP1_gp0027</name>
</gene>
<feature type="region of interest" description="Disordered" evidence="1">
    <location>
        <begin position="113"/>
        <end position="148"/>
    </location>
</feature>
<dbReference type="KEGG" id="vg:29059249"/>
<dbReference type="RefSeq" id="YP_009279884.1">
    <property type="nucleotide sequence ID" value="NC_031020.1"/>
</dbReference>
<protein>
    <submittedName>
        <fullName evidence="2">Uncharacterized protein</fullName>
    </submittedName>
</protein>
<dbReference type="GeneID" id="29059249"/>
<evidence type="ECO:0000313" key="3">
    <source>
        <dbReference type="Proteomes" id="UP000203816"/>
    </source>
</evidence>
<evidence type="ECO:0000313" key="2">
    <source>
        <dbReference type="EMBL" id="ANM46511.1"/>
    </source>
</evidence>
<feature type="compositionally biased region" description="Basic residues" evidence="1">
    <location>
        <begin position="139"/>
        <end position="148"/>
    </location>
</feature>
<proteinExistence type="predicted"/>
<dbReference type="EMBL" id="KX078569">
    <property type="protein sequence ID" value="ANM46511.1"/>
    <property type="molecule type" value="Genomic_DNA"/>
</dbReference>
<feature type="compositionally biased region" description="Polar residues" evidence="1">
    <location>
        <begin position="114"/>
        <end position="129"/>
    </location>
</feature>
<keyword evidence="3" id="KW-1185">Reference proteome</keyword>
<evidence type="ECO:0000256" key="1">
    <source>
        <dbReference type="SAM" id="MobiDB-lite"/>
    </source>
</evidence>
<name>A0A192YCB6_9CAUD</name>
<reference evidence="2 3" key="1">
    <citation type="submission" date="2016-04" db="EMBL/GenBank/DDBJ databases">
        <title>Comparative genomics of Morganella phages MP1 and MP2 define new clades among the T4 and T7-like Viruses.</title>
        <authorList>
            <person name="Pinto G."/>
            <person name="Oliveira A."/>
            <person name="Malgorzata L."/>
            <person name="Kropinski A."/>
            <person name="Azeredo J."/>
        </authorList>
    </citation>
    <scope>NUCLEOTIDE SEQUENCE [LARGE SCALE GENOMIC DNA]</scope>
</reference>